<dbReference type="EMBL" id="JAMTCG010000003">
    <property type="protein sequence ID" value="MCP2160958.1"/>
    <property type="molecule type" value="Genomic_DNA"/>
</dbReference>
<sequence length="100" mass="11261">MTCLVLLELQIDPAQRDTAPSIIDETLVATRNWPGNEGIEVRVDDDDPNHVMIVEQWARTEDHAAYAQWRTTPEGASRLREIVAAPPVKTVWSSTLPLRD</sequence>
<dbReference type="SUPFAM" id="SSF54909">
    <property type="entry name" value="Dimeric alpha+beta barrel"/>
    <property type="match status" value="1"/>
</dbReference>
<dbReference type="InterPro" id="IPR011008">
    <property type="entry name" value="Dimeric_a/b-barrel"/>
</dbReference>
<dbReference type="Proteomes" id="UP001205740">
    <property type="component" value="Unassembled WGS sequence"/>
</dbReference>
<evidence type="ECO:0000313" key="3">
    <source>
        <dbReference type="Proteomes" id="UP001205740"/>
    </source>
</evidence>
<reference evidence="2 3" key="1">
    <citation type="submission" date="2022-06" db="EMBL/GenBank/DDBJ databases">
        <title>Genomic Encyclopedia of Archaeal and Bacterial Type Strains, Phase II (KMG-II): from individual species to whole genera.</title>
        <authorList>
            <person name="Goeker M."/>
        </authorList>
    </citation>
    <scope>NUCLEOTIDE SEQUENCE [LARGE SCALE GENOMIC DNA]</scope>
    <source>
        <strain evidence="2 3">DSM 45037</strain>
    </source>
</reference>
<proteinExistence type="predicted"/>
<accession>A0ABT1H5C1</accession>
<name>A0ABT1H5C1_9NOCA</name>
<evidence type="ECO:0000259" key="1">
    <source>
        <dbReference type="Pfam" id="PF03992"/>
    </source>
</evidence>
<keyword evidence="2" id="KW-0560">Oxidoreductase</keyword>
<feature type="domain" description="ABM" evidence="1">
    <location>
        <begin position="5"/>
        <end position="74"/>
    </location>
</feature>
<dbReference type="Gene3D" id="3.30.70.100">
    <property type="match status" value="1"/>
</dbReference>
<keyword evidence="2" id="KW-0503">Monooxygenase</keyword>
<evidence type="ECO:0000313" key="2">
    <source>
        <dbReference type="EMBL" id="MCP2160958.1"/>
    </source>
</evidence>
<dbReference type="GO" id="GO:0004497">
    <property type="term" value="F:monooxygenase activity"/>
    <property type="evidence" value="ECO:0007669"/>
    <property type="project" value="UniProtKB-KW"/>
</dbReference>
<gene>
    <name evidence="2" type="ORF">LX12_002145</name>
</gene>
<dbReference type="Pfam" id="PF03992">
    <property type="entry name" value="ABM"/>
    <property type="match status" value="1"/>
</dbReference>
<dbReference type="RefSeq" id="WP_253654510.1">
    <property type="nucleotide sequence ID" value="NZ_BAAAOE010000003.1"/>
</dbReference>
<organism evidence="2 3">
    <name type="scientific">Williamsia serinedens</name>
    <dbReference type="NCBI Taxonomy" id="391736"/>
    <lineage>
        <taxon>Bacteria</taxon>
        <taxon>Bacillati</taxon>
        <taxon>Actinomycetota</taxon>
        <taxon>Actinomycetes</taxon>
        <taxon>Mycobacteriales</taxon>
        <taxon>Nocardiaceae</taxon>
        <taxon>Williamsia</taxon>
    </lineage>
</organism>
<keyword evidence="3" id="KW-1185">Reference proteome</keyword>
<comment type="caution">
    <text evidence="2">The sequence shown here is derived from an EMBL/GenBank/DDBJ whole genome shotgun (WGS) entry which is preliminary data.</text>
</comment>
<dbReference type="InterPro" id="IPR007138">
    <property type="entry name" value="ABM_dom"/>
</dbReference>
<protein>
    <submittedName>
        <fullName evidence="2">Quinol monooxygenase YgiN</fullName>
    </submittedName>
</protein>